<evidence type="ECO:0000256" key="6">
    <source>
        <dbReference type="ARBA" id="ARBA00055254"/>
    </source>
</evidence>
<keyword evidence="5 8" id="KW-0440">LIM domain</keyword>
<proteinExistence type="predicted"/>
<evidence type="ECO:0000256" key="8">
    <source>
        <dbReference type="PROSITE-ProRule" id="PRU00125"/>
    </source>
</evidence>
<name>A0A2P6NUY1_9EUKA</name>
<dbReference type="GO" id="GO:0046872">
    <property type="term" value="F:metal ion binding"/>
    <property type="evidence" value="ECO:0007669"/>
    <property type="project" value="UniProtKB-KW"/>
</dbReference>
<keyword evidence="11" id="KW-1185">Reference proteome</keyword>
<feature type="domain" description="LIM zinc-binding" evidence="9">
    <location>
        <begin position="3"/>
        <end position="63"/>
    </location>
</feature>
<dbReference type="Pfam" id="PF00412">
    <property type="entry name" value="LIM"/>
    <property type="match status" value="1"/>
</dbReference>
<dbReference type="OrthoDB" id="8062037at2759"/>
<dbReference type="InParanoid" id="A0A2P6NUY1"/>
<keyword evidence="2 8" id="KW-0479">Metal-binding</keyword>
<evidence type="ECO:0000256" key="4">
    <source>
        <dbReference type="ARBA" id="ARBA00022990"/>
    </source>
</evidence>
<dbReference type="CDD" id="cd09401">
    <property type="entry name" value="LIM_TLP_like"/>
    <property type="match status" value="1"/>
</dbReference>
<comment type="function">
    <text evidence="6">Seems to have a role in zinc absorption and may function as an intracellular zinc transport protein.</text>
</comment>
<evidence type="ECO:0000259" key="9">
    <source>
        <dbReference type="PROSITE" id="PS50023"/>
    </source>
</evidence>
<accession>A0A2P6NUY1</accession>
<dbReference type="FunFam" id="2.10.110.10:FF:000054">
    <property type="entry name" value="Cysteine-rich protein 1"/>
    <property type="match status" value="1"/>
</dbReference>
<reference evidence="10 11" key="1">
    <citation type="journal article" date="2018" name="Genome Biol. Evol.">
        <title>Multiple Roots of Fruiting Body Formation in Amoebozoa.</title>
        <authorList>
            <person name="Hillmann F."/>
            <person name="Forbes G."/>
            <person name="Novohradska S."/>
            <person name="Ferling I."/>
            <person name="Riege K."/>
            <person name="Groth M."/>
            <person name="Westermann M."/>
            <person name="Marz M."/>
            <person name="Spaller T."/>
            <person name="Winckler T."/>
            <person name="Schaap P."/>
            <person name="Glockner G."/>
        </authorList>
    </citation>
    <scope>NUCLEOTIDE SEQUENCE [LARGE SCALE GENOMIC DNA]</scope>
    <source>
        <strain evidence="10 11">Jena</strain>
    </source>
</reference>
<dbReference type="AlphaFoldDB" id="A0A2P6NUY1"/>
<evidence type="ECO:0000256" key="3">
    <source>
        <dbReference type="ARBA" id="ARBA00022833"/>
    </source>
</evidence>
<dbReference type="SMART" id="SM00132">
    <property type="entry name" value="LIM"/>
    <property type="match status" value="1"/>
</dbReference>
<dbReference type="FunCoup" id="A0A2P6NUY1">
    <property type="interactions" value="1"/>
</dbReference>
<sequence>MSEKCGKCGKTAYPTEKVNSIGKAWHKACFKCTQCNSSLQLGSEAAHEGKPYCKRCHQSAFGPGGYGFGQGGTLSSHSWNTTVHGGTPIAEPPKVENKASEATNFCGECGFRNAGAGFCSNCGSKLE</sequence>
<dbReference type="SUPFAM" id="SSF57716">
    <property type="entry name" value="Glucocorticoid receptor-like (DNA-binding domain)"/>
    <property type="match status" value="2"/>
</dbReference>
<evidence type="ECO:0000256" key="5">
    <source>
        <dbReference type="ARBA" id="ARBA00023038"/>
    </source>
</evidence>
<evidence type="ECO:0000313" key="11">
    <source>
        <dbReference type="Proteomes" id="UP000241769"/>
    </source>
</evidence>
<dbReference type="PROSITE" id="PS50023">
    <property type="entry name" value="LIM_DOMAIN_2"/>
    <property type="match status" value="1"/>
</dbReference>
<dbReference type="InterPro" id="IPR001781">
    <property type="entry name" value="Znf_LIM"/>
</dbReference>
<gene>
    <name evidence="10" type="ORF">PROFUN_02430</name>
</gene>
<organism evidence="10 11">
    <name type="scientific">Planoprotostelium fungivorum</name>
    <dbReference type="NCBI Taxonomy" id="1890364"/>
    <lineage>
        <taxon>Eukaryota</taxon>
        <taxon>Amoebozoa</taxon>
        <taxon>Evosea</taxon>
        <taxon>Variosea</taxon>
        <taxon>Cavosteliida</taxon>
        <taxon>Cavosteliaceae</taxon>
        <taxon>Planoprotostelium</taxon>
    </lineage>
</organism>
<protein>
    <recommendedName>
        <fullName evidence="7">Cysteine-rich protein 1</fullName>
    </recommendedName>
</protein>
<dbReference type="Proteomes" id="UP000241769">
    <property type="component" value="Unassembled WGS sequence"/>
</dbReference>
<evidence type="ECO:0000313" key="10">
    <source>
        <dbReference type="EMBL" id="PRP87730.1"/>
    </source>
</evidence>
<keyword evidence="3 8" id="KW-0862">Zinc</keyword>
<dbReference type="EMBL" id="MDYQ01000018">
    <property type="protein sequence ID" value="PRP87730.1"/>
    <property type="molecule type" value="Genomic_DNA"/>
</dbReference>
<dbReference type="PANTHER" id="PTHR46074:SF5">
    <property type="entry name" value="LIM DOMAIN-CONTAINING PROTEIN C"/>
    <property type="match status" value="1"/>
</dbReference>
<dbReference type="Gene3D" id="2.10.110.10">
    <property type="entry name" value="Cysteine Rich Protein"/>
    <property type="match status" value="1"/>
</dbReference>
<dbReference type="PANTHER" id="PTHR46074">
    <property type="entry name" value="CYSTEINE-RICH PROTEIN CRIP FAMILY MEMBER"/>
    <property type="match status" value="1"/>
</dbReference>
<evidence type="ECO:0000256" key="1">
    <source>
        <dbReference type="ARBA" id="ARBA00022481"/>
    </source>
</evidence>
<evidence type="ECO:0000256" key="2">
    <source>
        <dbReference type="ARBA" id="ARBA00022723"/>
    </source>
</evidence>
<dbReference type="PROSITE" id="PS00478">
    <property type="entry name" value="LIM_DOMAIN_1"/>
    <property type="match status" value="1"/>
</dbReference>
<keyword evidence="1" id="KW-0488">Methylation</keyword>
<comment type="caution">
    <text evidence="10">The sequence shown here is derived from an EMBL/GenBank/DDBJ whole genome shotgun (WGS) entry which is preliminary data.</text>
</comment>
<keyword evidence="4" id="KW-0007">Acetylation</keyword>
<evidence type="ECO:0000256" key="7">
    <source>
        <dbReference type="ARBA" id="ARBA00072537"/>
    </source>
</evidence>